<dbReference type="RefSeq" id="WP_076501436.1">
    <property type="nucleotide sequence ID" value="NZ_FTOP01000008.1"/>
</dbReference>
<evidence type="ECO:0000313" key="1">
    <source>
        <dbReference type="EMBL" id="SIS91714.1"/>
    </source>
</evidence>
<dbReference type="SUPFAM" id="SSF46458">
    <property type="entry name" value="Globin-like"/>
    <property type="match status" value="1"/>
</dbReference>
<evidence type="ECO:0000313" key="2">
    <source>
        <dbReference type="Proteomes" id="UP000186026"/>
    </source>
</evidence>
<dbReference type="AlphaFoldDB" id="A0A1N7MZY5"/>
<dbReference type="InterPro" id="IPR012292">
    <property type="entry name" value="Globin/Proto"/>
</dbReference>
<dbReference type="Gene3D" id="1.10.490.10">
    <property type="entry name" value="Globins"/>
    <property type="match status" value="1"/>
</dbReference>
<dbReference type="CDD" id="cd08916">
    <property type="entry name" value="TrHb3_P"/>
    <property type="match status" value="1"/>
</dbReference>
<name>A0A1N7MZY5_9BACT</name>
<dbReference type="STRING" id="529505.SAMN05421761_10832"/>
<dbReference type="InterPro" id="IPR009050">
    <property type="entry name" value="Globin-like_sf"/>
</dbReference>
<dbReference type="GO" id="GO:0019825">
    <property type="term" value="F:oxygen binding"/>
    <property type="evidence" value="ECO:0007669"/>
    <property type="project" value="InterPro"/>
</dbReference>
<organism evidence="1 2">
    <name type="scientific">Belliella pelovolcani</name>
    <dbReference type="NCBI Taxonomy" id="529505"/>
    <lineage>
        <taxon>Bacteria</taxon>
        <taxon>Pseudomonadati</taxon>
        <taxon>Bacteroidota</taxon>
        <taxon>Cytophagia</taxon>
        <taxon>Cytophagales</taxon>
        <taxon>Cyclobacteriaceae</taxon>
        <taxon>Belliella</taxon>
    </lineage>
</organism>
<accession>A0A1N7MZY5</accession>
<sequence length="135" mass="15942">MISEKKEIKNRKQVATLIRSFYTKVRLHADLGPIFNGIVEDWEEHLERLTDFWEMILLQTGPGAGKFSPVPVHKEVDRRVNHHLEEQHFLSWLGLWFETVEQNFEGEAAAYAKVHAQRMAHILFFRIMESRKTVE</sequence>
<dbReference type="EMBL" id="FTOP01000008">
    <property type="protein sequence ID" value="SIS91714.1"/>
    <property type="molecule type" value="Genomic_DNA"/>
</dbReference>
<dbReference type="Proteomes" id="UP000186026">
    <property type="component" value="Unassembled WGS sequence"/>
</dbReference>
<reference evidence="2" key="1">
    <citation type="submission" date="2017-01" db="EMBL/GenBank/DDBJ databases">
        <authorList>
            <person name="Varghese N."/>
            <person name="Submissions S."/>
        </authorList>
    </citation>
    <scope>NUCLEOTIDE SEQUENCE [LARGE SCALE GENOMIC DNA]</scope>
    <source>
        <strain evidence="2">DSM 46698</strain>
    </source>
</reference>
<dbReference type="OrthoDB" id="25954at2"/>
<proteinExistence type="predicted"/>
<dbReference type="GO" id="GO:0020037">
    <property type="term" value="F:heme binding"/>
    <property type="evidence" value="ECO:0007669"/>
    <property type="project" value="InterPro"/>
</dbReference>
<gene>
    <name evidence="1" type="ORF">SAMN05421761_10832</name>
</gene>
<protein>
    <submittedName>
        <fullName evidence="1">Hemoglobin</fullName>
    </submittedName>
</protein>
<keyword evidence="2" id="KW-1185">Reference proteome</keyword>